<comment type="caution">
    <text evidence="2">The sequence shown here is derived from an EMBL/GenBank/DDBJ whole genome shotgun (WGS) entry which is preliminary data.</text>
</comment>
<reference evidence="2 3" key="1">
    <citation type="journal article" date="2012" name="J. Bacteriol.">
        <title>Genome Sequence of the Protease-Producing Bacterium Rheinheimera nanhaiensis E407-8T, Isolated from Deep-Sea Sediment of the South China Sea.</title>
        <authorList>
            <person name="Zhang X.-Y."/>
            <person name="Zhang Y.-J."/>
            <person name="Qin Q.-L."/>
            <person name="Xie B.-B."/>
            <person name="Chen X.-L."/>
            <person name="Zhou B.-C."/>
            <person name="Zhang Y.-Z."/>
        </authorList>
    </citation>
    <scope>NUCLEOTIDE SEQUENCE [LARGE SCALE GENOMIC DNA]</scope>
    <source>
        <strain evidence="2 3">E407-8</strain>
    </source>
</reference>
<evidence type="ECO:0000313" key="3">
    <source>
        <dbReference type="Proteomes" id="UP000004374"/>
    </source>
</evidence>
<dbReference type="SUPFAM" id="SSF50156">
    <property type="entry name" value="PDZ domain-like"/>
    <property type="match status" value="1"/>
</dbReference>
<evidence type="ECO:0000313" key="2">
    <source>
        <dbReference type="EMBL" id="GAB59146.1"/>
    </source>
</evidence>
<dbReference type="InterPro" id="IPR007963">
    <property type="entry name" value="Peptidase_M61_catalytic"/>
</dbReference>
<accession>I1DYL8</accession>
<dbReference type="Proteomes" id="UP000004374">
    <property type="component" value="Unassembled WGS sequence"/>
</dbReference>
<proteinExistence type="predicted"/>
<dbReference type="Gene3D" id="1.10.390.10">
    <property type="entry name" value="Neutral Protease Domain 2"/>
    <property type="match status" value="1"/>
</dbReference>
<dbReference type="InterPro" id="IPR001478">
    <property type="entry name" value="PDZ"/>
</dbReference>
<protein>
    <submittedName>
        <fullName evidence="2">Peptidase M61</fullName>
    </submittedName>
</protein>
<keyword evidence="3" id="KW-1185">Reference proteome</keyword>
<gene>
    <name evidence="2" type="ORF">RNAN_2138</name>
</gene>
<organism evidence="2 3">
    <name type="scientific">Rheinheimera nanhaiensis E407-8</name>
    <dbReference type="NCBI Taxonomy" id="562729"/>
    <lineage>
        <taxon>Bacteria</taxon>
        <taxon>Pseudomonadati</taxon>
        <taxon>Pseudomonadota</taxon>
        <taxon>Gammaproteobacteria</taxon>
        <taxon>Chromatiales</taxon>
        <taxon>Chromatiaceae</taxon>
        <taxon>Rheinheimera</taxon>
    </lineage>
</organism>
<dbReference type="Pfam" id="PF13180">
    <property type="entry name" value="PDZ_2"/>
    <property type="match status" value="1"/>
</dbReference>
<dbReference type="EMBL" id="BAFK01000010">
    <property type="protein sequence ID" value="GAB59146.1"/>
    <property type="molecule type" value="Genomic_DNA"/>
</dbReference>
<name>I1DYL8_9GAMM</name>
<feature type="domain" description="PDZ" evidence="1">
    <location>
        <begin position="267"/>
        <end position="362"/>
    </location>
</feature>
<dbReference type="AlphaFoldDB" id="I1DYL8"/>
<dbReference type="SMART" id="SM00228">
    <property type="entry name" value="PDZ"/>
    <property type="match status" value="1"/>
</dbReference>
<dbReference type="InterPro" id="IPR027268">
    <property type="entry name" value="Peptidase_M4/M1_CTD_sf"/>
</dbReference>
<dbReference type="Pfam" id="PF05299">
    <property type="entry name" value="Peptidase_M61"/>
    <property type="match status" value="1"/>
</dbReference>
<sequence length="397" mass="44152">MVSGDNRTNLARFSDDLASICQQQKAVFGALPDDLKQYWFLLWVTEDGYGGLEHKDSTLLLCSRFDLPAPGATEIDDNYQNLLALCSHEYFHTWWVKRLKPACFHPYQLSAEQYTSQLWLYEGFTSYFDDLALVKAGLIPAERYINSLEKTISRVSRNPSDSAQSLLDSSFTAWTKFYKQDENAPNAVVSYYVKGALLALCLEAQLRANGSSLQQLVRQLWQHYLSSGTADNAVALSLTQLGFTELAAVLTQWLAQAAPLPLQQTLPALGLELVYRPMQHMDDNGGNSHNDSIFIGAQTKVVNGLLQLSQVYQGGNAHNAGLMAGDQLLAIDGIKVSADNLSKLLSRYSLGSQLQVHFYRKDRLLMASLPLNTATQQVAVLTVKDERLCKAWLDESA</sequence>
<dbReference type="SUPFAM" id="SSF55486">
    <property type="entry name" value="Metalloproteases ('zincins'), catalytic domain"/>
    <property type="match status" value="1"/>
</dbReference>
<dbReference type="InterPro" id="IPR036034">
    <property type="entry name" value="PDZ_sf"/>
</dbReference>
<dbReference type="Gene3D" id="2.30.42.10">
    <property type="match status" value="1"/>
</dbReference>
<evidence type="ECO:0000259" key="1">
    <source>
        <dbReference type="SMART" id="SM00228"/>
    </source>
</evidence>